<dbReference type="AlphaFoldDB" id="B1Z492"/>
<dbReference type="PROSITE" id="PS01124">
    <property type="entry name" value="HTH_ARAC_FAMILY_2"/>
    <property type="match status" value="1"/>
</dbReference>
<dbReference type="KEGG" id="bac:BamMC406_6121"/>
<dbReference type="Pfam" id="PF12833">
    <property type="entry name" value="HTH_18"/>
    <property type="match status" value="1"/>
</dbReference>
<accession>B1Z492</accession>
<feature type="domain" description="HTH araC/xylS-type" evidence="5">
    <location>
        <begin position="196"/>
        <end position="287"/>
    </location>
</feature>
<reference evidence="7" key="1">
    <citation type="submission" date="2008-04" db="EMBL/GenBank/DDBJ databases">
        <title>Complete sequence of chromosome 3 of Burkholderia ambifaria MC40-6.</title>
        <authorList>
            <person name="Copeland A."/>
            <person name="Lucas S."/>
            <person name="Lapidus A."/>
            <person name="Glavina del Rio T."/>
            <person name="Dalin E."/>
            <person name="Tice H."/>
            <person name="Pitluck S."/>
            <person name="Chain P."/>
            <person name="Malfatti S."/>
            <person name="Shin M."/>
            <person name="Vergez L."/>
            <person name="Lang D."/>
            <person name="Schmutz J."/>
            <person name="Larimer F."/>
            <person name="Land M."/>
            <person name="Hauser L."/>
            <person name="Kyrpides N."/>
            <person name="Lykidis A."/>
            <person name="Ramette A."/>
            <person name="Konstantinidis K."/>
            <person name="Tiedje J."/>
            <person name="Richardson P."/>
        </authorList>
    </citation>
    <scope>NUCLEOTIDE SEQUENCE [LARGE SCALE GENOMIC DNA]</scope>
    <source>
        <strain evidence="7">MC40-6</strain>
    </source>
</reference>
<proteinExistence type="predicted"/>
<dbReference type="SMART" id="SM00342">
    <property type="entry name" value="HTH_ARAC"/>
    <property type="match status" value="1"/>
</dbReference>
<dbReference type="GO" id="GO:0003700">
    <property type="term" value="F:DNA-binding transcription factor activity"/>
    <property type="evidence" value="ECO:0007669"/>
    <property type="project" value="InterPro"/>
</dbReference>
<dbReference type="InterPro" id="IPR050204">
    <property type="entry name" value="AraC_XylS_family_regulators"/>
</dbReference>
<dbReference type="SUPFAM" id="SSF51215">
    <property type="entry name" value="Regulatory protein AraC"/>
    <property type="match status" value="1"/>
</dbReference>
<dbReference type="InterPro" id="IPR003313">
    <property type="entry name" value="AraC-bd"/>
</dbReference>
<name>B1Z492_BURA4</name>
<feature type="compositionally biased region" description="Basic and acidic residues" evidence="4">
    <location>
        <begin position="15"/>
        <end position="28"/>
    </location>
</feature>
<sequence length="289" mass="32303">MASLRSGDKSAAPTTRKETGRVERSGSGRDWMRVSSDDALFYRIEAFFRGRAYGPHRHDTYAVGITTAGIQSIRYRGELVHSSPGDAVVIHPDEIHDGRAGTVAGYCYRIVHLQPEVLQQILGQTSLPFIKEGVSQNAQLYQAIWAMLREFDRPLEPLERTDLLFDLAMALQAAAGAAKAKHTGNIKAALIARDCIRSAPSQRIELDVLARESGRDRWSLSRDFRQFFGTSPSRYMTMRRLDIARRLMSNGTPLAECAAAVGFADQSHMSRQFVEAFGLTPTRWLTMLR</sequence>
<dbReference type="OrthoDB" id="3631840at2"/>
<evidence type="ECO:0000256" key="4">
    <source>
        <dbReference type="SAM" id="MobiDB-lite"/>
    </source>
</evidence>
<dbReference type="InterPro" id="IPR018060">
    <property type="entry name" value="HTH_AraC"/>
</dbReference>
<evidence type="ECO:0000313" key="6">
    <source>
        <dbReference type="EMBL" id="ACB68555.1"/>
    </source>
</evidence>
<evidence type="ECO:0000256" key="2">
    <source>
        <dbReference type="ARBA" id="ARBA00023125"/>
    </source>
</evidence>
<dbReference type="InterPro" id="IPR037923">
    <property type="entry name" value="HTH-like"/>
</dbReference>
<dbReference type="HOGENOM" id="CLU_000445_88_16_4"/>
<evidence type="ECO:0000313" key="7">
    <source>
        <dbReference type="Proteomes" id="UP000001680"/>
    </source>
</evidence>
<dbReference type="Proteomes" id="UP000001680">
    <property type="component" value="Chromosome 3"/>
</dbReference>
<evidence type="ECO:0000259" key="5">
    <source>
        <dbReference type="PROSITE" id="PS01124"/>
    </source>
</evidence>
<dbReference type="GO" id="GO:0043565">
    <property type="term" value="F:sequence-specific DNA binding"/>
    <property type="evidence" value="ECO:0007669"/>
    <property type="project" value="InterPro"/>
</dbReference>
<gene>
    <name evidence="6" type="ordered locus">BamMC406_6121</name>
</gene>
<dbReference type="InterPro" id="IPR009057">
    <property type="entry name" value="Homeodomain-like_sf"/>
</dbReference>
<dbReference type="Gene3D" id="1.10.10.60">
    <property type="entry name" value="Homeodomain-like"/>
    <property type="match status" value="1"/>
</dbReference>
<evidence type="ECO:0000256" key="1">
    <source>
        <dbReference type="ARBA" id="ARBA00023015"/>
    </source>
</evidence>
<dbReference type="PANTHER" id="PTHR46796:SF2">
    <property type="entry name" value="TRANSCRIPTIONAL REGULATORY PROTEIN"/>
    <property type="match status" value="1"/>
</dbReference>
<keyword evidence="2" id="KW-0238">DNA-binding</keyword>
<keyword evidence="1" id="KW-0805">Transcription regulation</keyword>
<dbReference type="PANTHER" id="PTHR46796">
    <property type="entry name" value="HTH-TYPE TRANSCRIPTIONAL ACTIVATOR RHAS-RELATED"/>
    <property type="match status" value="1"/>
</dbReference>
<dbReference type="SUPFAM" id="SSF46689">
    <property type="entry name" value="Homeodomain-like"/>
    <property type="match status" value="2"/>
</dbReference>
<dbReference type="Pfam" id="PF02311">
    <property type="entry name" value="AraC_binding"/>
    <property type="match status" value="1"/>
</dbReference>
<organism evidence="6 7">
    <name type="scientific">Burkholderia ambifaria (strain MC40-6)</name>
    <dbReference type="NCBI Taxonomy" id="398577"/>
    <lineage>
        <taxon>Bacteria</taxon>
        <taxon>Pseudomonadati</taxon>
        <taxon>Pseudomonadota</taxon>
        <taxon>Betaproteobacteria</taxon>
        <taxon>Burkholderiales</taxon>
        <taxon>Burkholderiaceae</taxon>
        <taxon>Burkholderia</taxon>
        <taxon>Burkholderia cepacia complex</taxon>
    </lineage>
</organism>
<dbReference type="EMBL" id="CP001027">
    <property type="protein sequence ID" value="ACB68555.1"/>
    <property type="molecule type" value="Genomic_DNA"/>
</dbReference>
<evidence type="ECO:0000256" key="3">
    <source>
        <dbReference type="ARBA" id="ARBA00023163"/>
    </source>
</evidence>
<protein>
    <submittedName>
        <fullName evidence="6">Transcriptional regulator, AraC family</fullName>
    </submittedName>
</protein>
<feature type="region of interest" description="Disordered" evidence="4">
    <location>
        <begin position="1"/>
        <end position="28"/>
    </location>
</feature>
<keyword evidence="3" id="KW-0804">Transcription</keyword>